<dbReference type="InterPro" id="IPR017884">
    <property type="entry name" value="SANT_dom"/>
</dbReference>
<dbReference type="PANTHER" id="PTHR45614:SF69">
    <property type="entry name" value="CHROMOSOME UNDETERMINED SCAFFOLD_38, WHOLE GENOME SHOTGUN SEQUENCE"/>
    <property type="match status" value="1"/>
</dbReference>
<dbReference type="eggNOG" id="KOG0048">
    <property type="taxonomic scope" value="Eukaryota"/>
</dbReference>
<dbReference type="PROSITE" id="PS51293">
    <property type="entry name" value="SANT"/>
    <property type="match status" value="1"/>
</dbReference>
<reference evidence="7" key="1">
    <citation type="submission" date="2006-10" db="EMBL/GenBank/DDBJ databases">
        <authorList>
            <person name="Amadeo P."/>
            <person name="Zhao Q."/>
            <person name="Wortman J."/>
            <person name="Fraser-Liggett C."/>
            <person name="Carlton J."/>
        </authorList>
    </citation>
    <scope>NUCLEOTIDE SEQUENCE</scope>
    <source>
        <strain evidence="7">G3</strain>
    </source>
</reference>
<organism evidence="7 8">
    <name type="scientific">Trichomonas vaginalis (strain ATCC PRA-98 / G3)</name>
    <dbReference type="NCBI Taxonomy" id="412133"/>
    <lineage>
        <taxon>Eukaryota</taxon>
        <taxon>Metamonada</taxon>
        <taxon>Parabasalia</taxon>
        <taxon>Trichomonadida</taxon>
        <taxon>Trichomonadidae</taxon>
        <taxon>Trichomonas</taxon>
    </lineage>
</organism>
<dbReference type="RefSeq" id="XP_001327421.1">
    <property type="nucleotide sequence ID" value="XM_001327386.1"/>
</dbReference>
<dbReference type="InterPro" id="IPR001005">
    <property type="entry name" value="SANT/Myb"/>
</dbReference>
<dbReference type="SMART" id="SM00717">
    <property type="entry name" value="SANT"/>
    <property type="match status" value="2"/>
</dbReference>
<keyword evidence="2 7" id="KW-0238">DNA-binding</keyword>
<keyword evidence="8" id="KW-1185">Reference proteome</keyword>
<evidence type="ECO:0000259" key="4">
    <source>
        <dbReference type="PROSITE" id="PS50090"/>
    </source>
</evidence>
<dbReference type="PROSITE" id="PS50090">
    <property type="entry name" value="MYB_LIKE"/>
    <property type="match status" value="2"/>
</dbReference>
<dbReference type="Gene3D" id="1.10.10.60">
    <property type="entry name" value="Homeodomain-like"/>
    <property type="match status" value="2"/>
</dbReference>
<feature type="domain" description="HTH myb-type" evidence="6">
    <location>
        <begin position="11"/>
        <end position="66"/>
    </location>
</feature>
<dbReference type="GO" id="GO:0000981">
    <property type="term" value="F:DNA-binding transcription factor activity, RNA polymerase II-specific"/>
    <property type="evidence" value="ECO:0000318"/>
    <property type="project" value="GO_Central"/>
</dbReference>
<gene>
    <name evidence="7" type="ORF">TVAG_201920</name>
</gene>
<dbReference type="InterPro" id="IPR017930">
    <property type="entry name" value="Myb_dom"/>
</dbReference>
<evidence type="ECO:0000256" key="3">
    <source>
        <dbReference type="SAM" id="MobiDB-lite"/>
    </source>
</evidence>
<protein>
    <submittedName>
        <fullName evidence="7">Myb-like DNA-binding domain containing protein</fullName>
    </submittedName>
</protein>
<dbReference type="Pfam" id="PF13921">
    <property type="entry name" value="Myb_DNA-bind_6"/>
    <property type="match status" value="1"/>
</dbReference>
<dbReference type="GO" id="GO:0000978">
    <property type="term" value="F:RNA polymerase II cis-regulatory region sequence-specific DNA binding"/>
    <property type="evidence" value="ECO:0000318"/>
    <property type="project" value="GO_Central"/>
</dbReference>
<dbReference type="OrthoDB" id="2143914at2759"/>
<feature type="domain" description="Myb-like" evidence="4">
    <location>
        <begin position="63"/>
        <end position="109"/>
    </location>
</feature>
<dbReference type="InterPro" id="IPR050560">
    <property type="entry name" value="MYB_TF"/>
</dbReference>
<dbReference type="GO" id="GO:0006355">
    <property type="term" value="P:regulation of DNA-templated transcription"/>
    <property type="evidence" value="ECO:0000318"/>
    <property type="project" value="GO_Central"/>
</dbReference>
<dbReference type="VEuPathDB" id="TrichDB:TVAG_201920"/>
<evidence type="ECO:0000256" key="1">
    <source>
        <dbReference type="ARBA" id="ARBA00022737"/>
    </source>
</evidence>
<dbReference type="VEuPathDB" id="TrichDB:TVAGG3_0201870"/>
<keyword evidence="1" id="KW-0677">Repeat</keyword>
<dbReference type="InterPro" id="IPR009057">
    <property type="entry name" value="Homeodomain-like_sf"/>
</dbReference>
<feature type="region of interest" description="Disordered" evidence="3">
    <location>
        <begin position="1"/>
        <end position="21"/>
    </location>
</feature>
<evidence type="ECO:0000313" key="8">
    <source>
        <dbReference type="Proteomes" id="UP000001542"/>
    </source>
</evidence>
<evidence type="ECO:0000256" key="2">
    <source>
        <dbReference type="ARBA" id="ARBA00023125"/>
    </source>
</evidence>
<dbReference type="AlphaFoldDB" id="A2DWL3"/>
<dbReference type="CDD" id="cd00167">
    <property type="entry name" value="SANT"/>
    <property type="match status" value="1"/>
</dbReference>
<dbReference type="PROSITE" id="PS51294">
    <property type="entry name" value="HTH_MYB"/>
    <property type="match status" value="2"/>
</dbReference>
<name>A2DWL3_TRIV3</name>
<evidence type="ECO:0000259" key="6">
    <source>
        <dbReference type="PROSITE" id="PS51294"/>
    </source>
</evidence>
<dbReference type="EMBL" id="DS113259">
    <property type="protein sequence ID" value="EAY15198.1"/>
    <property type="molecule type" value="Genomic_DNA"/>
</dbReference>
<dbReference type="SUPFAM" id="SSF46689">
    <property type="entry name" value="Homeodomain-like"/>
    <property type="match status" value="1"/>
</dbReference>
<dbReference type="PANTHER" id="PTHR45614">
    <property type="entry name" value="MYB PROTEIN-RELATED"/>
    <property type="match status" value="1"/>
</dbReference>
<accession>A2DWL3</accession>
<dbReference type="GO" id="GO:0005634">
    <property type="term" value="C:nucleus"/>
    <property type="evidence" value="ECO:0000318"/>
    <property type="project" value="GO_Central"/>
</dbReference>
<dbReference type="InParanoid" id="A2DWL3"/>
<dbReference type="STRING" id="5722.A2DWL3"/>
<reference evidence="7" key="2">
    <citation type="journal article" date="2007" name="Science">
        <title>Draft genome sequence of the sexually transmitted pathogen Trichomonas vaginalis.</title>
        <authorList>
            <person name="Carlton J.M."/>
            <person name="Hirt R.P."/>
            <person name="Silva J.C."/>
            <person name="Delcher A.L."/>
            <person name="Schatz M."/>
            <person name="Zhao Q."/>
            <person name="Wortman J.R."/>
            <person name="Bidwell S.L."/>
            <person name="Alsmark U.C.M."/>
            <person name="Besteiro S."/>
            <person name="Sicheritz-Ponten T."/>
            <person name="Noel C.J."/>
            <person name="Dacks J.B."/>
            <person name="Foster P.G."/>
            <person name="Simillion C."/>
            <person name="Van de Peer Y."/>
            <person name="Miranda-Saavedra D."/>
            <person name="Barton G.J."/>
            <person name="Westrop G.D."/>
            <person name="Mueller S."/>
            <person name="Dessi D."/>
            <person name="Fiori P.L."/>
            <person name="Ren Q."/>
            <person name="Paulsen I."/>
            <person name="Zhang H."/>
            <person name="Bastida-Corcuera F.D."/>
            <person name="Simoes-Barbosa A."/>
            <person name="Brown M.T."/>
            <person name="Hayes R.D."/>
            <person name="Mukherjee M."/>
            <person name="Okumura C.Y."/>
            <person name="Schneider R."/>
            <person name="Smith A.J."/>
            <person name="Vanacova S."/>
            <person name="Villalvazo M."/>
            <person name="Haas B.J."/>
            <person name="Pertea M."/>
            <person name="Feldblyum T.V."/>
            <person name="Utterback T.R."/>
            <person name="Shu C.L."/>
            <person name="Osoegawa K."/>
            <person name="de Jong P.J."/>
            <person name="Hrdy I."/>
            <person name="Horvathova L."/>
            <person name="Zubacova Z."/>
            <person name="Dolezal P."/>
            <person name="Malik S.B."/>
            <person name="Logsdon J.M. Jr."/>
            <person name="Henze K."/>
            <person name="Gupta A."/>
            <person name="Wang C.C."/>
            <person name="Dunne R.L."/>
            <person name="Upcroft J.A."/>
            <person name="Upcroft P."/>
            <person name="White O."/>
            <person name="Salzberg S.L."/>
            <person name="Tang P."/>
            <person name="Chiu C.-H."/>
            <person name="Lee Y.-S."/>
            <person name="Embley T.M."/>
            <person name="Coombs G.H."/>
            <person name="Mottram J.C."/>
            <person name="Tachezy J."/>
            <person name="Fraser-Liggett C.M."/>
            <person name="Johnson P.J."/>
        </authorList>
    </citation>
    <scope>NUCLEOTIDE SEQUENCE [LARGE SCALE GENOMIC DNA]</scope>
    <source>
        <strain evidence="7">G3</strain>
    </source>
</reference>
<evidence type="ECO:0000259" key="5">
    <source>
        <dbReference type="PROSITE" id="PS51293"/>
    </source>
</evidence>
<proteinExistence type="predicted"/>
<evidence type="ECO:0000313" key="7">
    <source>
        <dbReference type="EMBL" id="EAY15198.1"/>
    </source>
</evidence>
<dbReference type="FunFam" id="1.10.10.60:FF:000010">
    <property type="entry name" value="Transcriptional activator Myb isoform A"/>
    <property type="match status" value="1"/>
</dbReference>
<dbReference type="KEGG" id="tva:4773199"/>
<feature type="domain" description="SANT" evidence="5">
    <location>
        <begin position="66"/>
        <end position="117"/>
    </location>
</feature>
<dbReference type="Proteomes" id="UP000001542">
    <property type="component" value="Unassembled WGS sequence"/>
</dbReference>
<sequence length="157" mass="19162">MNDTQAPPQPKKPVKKNKFSAEEDQKLQELIKKYGLFDWESISEEMQTRTPRQCRDRWNYYLNPDVRTNQWTEEEEKLLLKKYEKYGPKWSKISKFFDNRTDVNIKNHYIVLERRKAKANIPRVPEDRRQLPFLTPMEPKPEIPEMRWLDNQFGIEF</sequence>
<dbReference type="SMR" id="A2DWL3"/>
<feature type="domain" description="Myb-like" evidence="4">
    <location>
        <begin position="11"/>
        <end position="62"/>
    </location>
</feature>
<feature type="domain" description="HTH myb-type" evidence="6">
    <location>
        <begin position="71"/>
        <end position="117"/>
    </location>
</feature>